<dbReference type="SUPFAM" id="SSF103481">
    <property type="entry name" value="Multidrug resistance efflux transporter EmrE"/>
    <property type="match status" value="1"/>
</dbReference>
<gene>
    <name evidence="6" type="ORF">LPMP_240420</name>
</gene>
<feature type="transmembrane region" description="Helical" evidence="5">
    <location>
        <begin position="247"/>
        <end position="264"/>
    </location>
</feature>
<dbReference type="RefSeq" id="XP_010699383.1">
    <property type="nucleotide sequence ID" value="XM_010701081.1"/>
</dbReference>
<dbReference type="EMBL" id="CP009393">
    <property type="protein sequence ID" value="AIN98676.1"/>
    <property type="molecule type" value="Genomic_DNA"/>
</dbReference>
<feature type="transmembrane region" description="Helical" evidence="5">
    <location>
        <begin position="190"/>
        <end position="211"/>
    </location>
</feature>
<sequence>MRSFPWSMRARRYMPNFNAMALVLLAVQNAGYLILMKYAQQADKHHTLAAGGAEPEGGEAQVVIFKASHFLTTTEVVKLILSLLWCIVDEVRAMQQESAIAEADTTPATLLRVKEAGRGSALKNAASPNGVVDEKCRLSPALGDAAEDIDAECVVAVVSLRVLVTRKRFAAVFVSRMRHAIGLDHKYKEALLMVAPAIIYAIQGLLLIYAIELLDPTVFQVLYQVRIMFLAAMMGVVLDFRLSPIRWVALVLLMFGITLAQVSAQSTRTETTIGKADEAVQSEMGKTAAAEKVSSTWSIEGTLAVLAGAFLSALSGVFMEFVVKKRCNQFHLSARNIHLAFFSVVYFLVVFLCEIWRPEVAVGGLAEFISTFFDGFTSLVWTLVAVQAVGGILVALVMRYCDNIVKSFSTAFAIVLNGMASVFLFHTALNATFLVGAFLVLCSIIMYSLKK</sequence>
<keyword evidence="2 5" id="KW-0812">Transmembrane</keyword>
<feature type="transmembrane region" description="Helical" evidence="5">
    <location>
        <begin position="335"/>
        <end position="358"/>
    </location>
</feature>
<keyword evidence="3 5" id="KW-1133">Transmembrane helix</keyword>
<dbReference type="InterPro" id="IPR007271">
    <property type="entry name" value="Nuc_sug_transpt"/>
</dbReference>
<evidence type="ECO:0000256" key="3">
    <source>
        <dbReference type="ARBA" id="ARBA00022989"/>
    </source>
</evidence>
<keyword evidence="7" id="KW-1185">Reference proteome</keyword>
<dbReference type="NCBIfam" id="TIGR00803">
    <property type="entry name" value="nst"/>
    <property type="match status" value="1"/>
</dbReference>
<feature type="transmembrane region" description="Helical" evidence="5">
    <location>
        <begin position="303"/>
        <end position="323"/>
    </location>
</feature>
<dbReference type="Proteomes" id="UP000063063">
    <property type="component" value="Chromosome 24"/>
</dbReference>
<evidence type="ECO:0000256" key="5">
    <source>
        <dbReference type="SAM" id="Phobius"/>
    </source>
</evidence>
<comment type="subcellular location">
    <subcellularLocation>
        <location evidence="1">Membrane</location>
        <topology evidence="1">Multi-pass membrane protein</topology>
    </subcellularLocation>
</comment>
<dbReference type="GeneID" id="22575451"/>
<feature type="transmembrane region" description="Helical" evidence="5">
    <location>
        <begin position="431"/>
        <end position="449"/>
    </location>
</feature>
<evidence type="ECO:0000256" key="1">
    <source>
        <dbReference type="ARBA" id="ARBA00004141"/>
    </source>
</evidence>
<reference evidence="6 7" key="1">
    <citation type="journal article" date="2015" name="Sci. Rep.">
        <title>The genome of Leishmania panamensis: insights into genomics of the L. (Viannia) subgenus.</title>
        <authorList>
            <person name="Llanes A."/>
            <person name="Restrepo C.M."/>
            <person name="Vecchio G.D."/>
            <person name="Anguizola F.J."/>
            <person name="Lleonart R."/>
        </authorList>
    </citation>
    <scope>NUCLEOTIDE SEQUENCE [LARGE SCALE GENOMIC DNA]</scope>
    <source>
        <strain evidence="6 7">MHOM/PA/94/PSC-1</strain>
    </source>
</reference>
<dbReference type="GO" id="GO:0000139">
    <property type="term" value="C:Golgi membrane"/>
    <property type="evidence" value="ECO:0007669"/>
    <property type="project" value="InterPro"/>
</dbReference>
<dbReference type="AlphaFoldDB" id="A0A088SAM5"/>
<dbReference type="OrthoDB" id="408493at2759"/>
<evidence type="ECO:0000313" key="7">
    <source>
        <dbReference type="Proteomes" id="UP000063063"/>
    </source>
</evidence>
<organism evidence="6 7">
    <name type="scientific">Leishmania panamensis</name>
    <dbReference type="NCBI Taxonomy" id="5679"/>
    <lineage>
        <taxon>Eukaryota</taxon>
        <taxon>Discoba</taxon>
        <taxon>Euglenozoa</taxon>
        <taxon>Kinetoplastea</taxon>
        <taxon>Metakinetoplastina</taxon>
        <taxon>Trypanosomatida</taxon>
        <taxon>Trypanosomatidae</taxon>
        <taxon>Leishmaniinae</taxon>
        <taxon>Leishmania</taxon>
        <taxon>Leishmania guyanensis species complex</taxon>
    </lineage>
</organism>
<dbReference type="GO" id="GO:0015165">
    <property type="term" value="F:pyrimidine nucleotide-sugar transmembrane transporter activity"/>
    <property type="evidence" value="ECO:0007669"/>
    <property type="project" value="InterPro"/>
</dbReference>
<protein>
    <submittedName>
        <fullName evidence="6">UDP-galactose transporter, putative</fullName>
    </submittedName>
</protein>
<proteinExistence type="predicted"/>
<dbReference type="VEuPathDB" id="TriTrypDB:LPMP_240420"/>
<accession>A0A088SAM5</accession>
<feature type="transmembrane region" description="Helical" evidence="5">
    <location>
        <begin position="223"/>
        <end position="240"/>
    </location>
</feature>
<evidence type="ECO:0000256" key="2">
    <source>
        <dbReference type="ARBA" id="ARBA00022692"/>
    </source>
</evidence>
<evidence type="ECO:0000256" key="4">
    <source>
        <dbReference type="ARBA" id="ARBA00023136"/>
    </source>
</evidence>
<keyword evidence="4 5" id="KW-0472">Membrane</keyword>
<dbReference type="VEuPathDB" id="TriTrypDB:LPAL13_240008800"/>
<dbReference type="InterPro" id="IPR037185">
    <property type="entry name" value="EmrE-like"/>
</dbReference>
<dbReference type="eggNOG" id="KOG2234">
    <property type="taxonomic scope" value="Eukaryota"/>
</dbReference>
<dbReference type="KEGG" id="lpan:LPMP_240420"/>
<dbReference type="PANTHER" id="PTHR10231">
    <property type="entry name" value="NUCLEOTIDE-SUGAR TRANSMEMBRANE TRANSPORTER"/>
    <property type="match status" value="1"/>
</dbReference>
<evidence type="ECO:0000313" key="6">
    <source>
        <dbReference type="EMBL" id="AIN98676.1"/>
    </source>
</evidence>
<feature type="transmembrane region" description="Helical" evidence="5">
    <location>
        <begin position="378"/>
        <end position="397"/>
    </location>
</feature>
<name>A0A088SAM5_LEIPA</name>
<dbReference type="Pfam" id="PF04142">
    <property type="entry name" value="Nuc_sug_transp"/>
    <property type="match status" value="1"/>
</dbReference>
<feature type="transmembrane region" description="Helical" evidence="5">
    <location>
        <begin position="404"/>
        <end position="425"/>
    </location>
</feature>